<dbReference type="Proteomes" id="UP000003730">
    <property type="component" value="Unassembled WGS sequence"/>
</dbReference>
<protein>
    <submittedName>
        <fullName evidence="2">Uncharacterized protein</fullName>
    </submittedName>
</protein>
<dbReference type="eggNOG" id="ENOG5030Q80">
    <property type="taxonomic scope" value="Bacteria"/>
</dbReference>
<proteinExistence type="predicted"/>
<organism evidence="2 3">
    <name type="scientific">Bizionia argentinensis JUB59</name>
    <dbReference type="NCBI Taxonomy" id="1046627"/>
    <lineage>
        <taxon>Bacteria</taxon>
        <taxon>Pseudomonadati</taxon>
        <taxon>Bacteroidota</taxon>
        <taxon>Flavobacteriia</taxon>
        <taxon>Flavobacteriales</taxon>
        <taxon>Flavobacteriaceae</taxon>
        <taxon>Bizionia</taxon>
    </lineage>
</organism>
<evidence type="ECO:0000256" key="1">
    <source>
        <dbReference type="SAM" id="Coils"/>
    </source>
</evidence>
<evidence type="ECO:0000313" key="3">
    <source>
        <dbReference type="Proteomes" id="UP000003730"/>
    </source>
</evidence>
<name>G2EFA8_9FLAO</name>
<comment type="caution">
    <text evidence="2">The sequence shown here is derived from an EMBL/GenBank/DDBJ whole genome shotgun (WGS) entry which is preliminary data.</text>
</comment>
<reference evidence="2 3" key="1">
    <citation type="journal article" date="2008" name="Int. J. Syst. Evol. Microbiol.">
        <title>Bizionia argentinensis sp. nov., isolated from surface marine water in Antarctica.</title>
        <authorList>
            <person name="Bercovich A."/>
            <person name="Vazquez S.C."/>
            <person name="Yankilevich P."/>
            <person name="Coria S.H."/>
            <person name="Foti M."/>
            <person name="Hernandez E."/>
            <person name="Vidal A."/>
            <person name="Ruberto L."/>
            <person name="Melo C."/>
            <person name="Marenssi S."/>
            <person name="Criscuolo M."/>
            <person name="Memoli M."/>
            <person name="Arguelles M."/>
            <person name="Mac Cormack W.P."/>
        </authorList>
    </citation>
    <scope>NUCLEOTIDE SEQUENCE [LARGE SCALE GENOMIC DNA]</scope>
    <source>
        <strain evidence="2 3">JUB59</strain>
    </source>
</reference>
<keyword evidence="1" id="KW-0175">Coiled coil</keyword>
<gene>
    <name evidence="2" type="ORF">BZARG_2042</name>
</gene>
<dbReference type="AlphaFoldDB" id="G2EFA8"/>
<dbReference type="RefSeq" id="WP_008638371.1">
    <property type="nucleotide sequence ID" value="NZ_AFXZ01000038.1"/>
</dbReference>
<dbReference type="STRING" id="1046627.BZARG_2042"/>
<accession>G2EFA8</accession>
<dbReference type="OrthoDB" id="9180239at2"/>
<dbReference type="PATRIC" id="fig|1046627.3.peg.2200"/>
<feature type="coiled-coil region" evidence="1">
    <location>
        <begin position="43"/>
        <end position="70"/>
    </location>
</feature>
<sequence>MKKDEVPQDTSNLETAKMKELCYAVDENGSYTTVNSSGWKPKTIALSQAIEEINERIEAARKRVLNNETSPIEYYMEYHKMDPSILASYVNMWSCQVKRNFKPSIFKRLPRKTLQKYADAFDISLEQLKDITKHGN</sequence>
<evidence type="ECO:0000313" key="2">
    <source>
        <dbReference type="EMBL" id="EGV42920.1"/>
    </source>
</evidence>
<dbReference type="EMBL" id="AFXZ01000038">
    <property type="protein sequence ID" value="EGV42920.1"/>
    <property type="molecule type" value="Genomic_DNA"/>
</dbReference>
<keyword evidence="3" id="KW-1185">Reference proteome</keyword>